<name>A0ABM9CQH0_9BACL</name>
<evidence type="ECO:0000313" key="1">
    <source>
        <dbReference type="EMBL" id="CAH1219065.1"/>
    </source>
</evidence>
<dbReference type="Proteomes" id="UP000838324">
    <property type="component" value="Unassembled WGS sequence"/>
</dbReference>
<comment type="caution">
    <text evidence="1">The sequence shown here is derived from an EMBL/GenBank/DDBJ whole genome shotgun (WGS) entry which is preliminary data.</text>
</comment>
<protein>
    <submittedName>
        <fullName evidence="1">Uncharacterized protein</fullName>
    </submittedName>
</protein>
<proteinExistence type="predicted"/>
<gene>
    <name evidence="1" type="ORF">PAECIP111892_04654</name>
</gene>
<keyword evidence="2" id="KW-1185">Reference proteome</keyword>
<dbReference type="EMBL" id="CAKMMG010000009">
    <property type="protein sequence ID" value="CAH1219065.1"/>
    <property type="molecule type" value="Genomic_DNA"/>
</dbReference>
<reference evidence="1" key="1">
    <citation type="submission" date="2022-01" db="EMBL/GenBank/DDBJ databases">
        <authorList>
            <person name="Criscuolo A."/>
        </authorList>
    </citation>
    <scope>NUCLEOTIDE SEQUENCE</scope>
    <source>
        <strain evidence="1">CIP111892</strain>
    </source>
</reference>
<dbReference type="RefSeq" id="WP_236336505.1">
    <property type="nucleotide sequence ID" value="NZ_CAKMMG010000009.1"/>
</dbReference>
<evidence type="ECO:0000313" key="2">
    <source>
        <dbReference type="Proteomes" id="UP000838324"/>
    </source>
</evidence>
<sequence length="186" mass="21509">MSQSLYITNYCDKRCSPADSLTKLSVNDAYSLAKELSQYTSTTFTSFSRFCDKDFDGYYKKRIRTEEWLYSSFVALGGNPQSAHPIYFVLGESTYLNQWFDHGLQTKLLLNDIDPADISFTFGDSMSIMDSADRMNPFTKESLFHFIHETTSDITSFLKDLDQKNRYIEAQLWNDTYVKQADISTK</sequence>
<organism evidence="1 2">
    <name type="scientific">Paenibacillus auburnensis</name>
    <dbReference type="NCBI Taxonomy" id="2905649"/>
    <lineage>
        <taxon>Bacteria</taxon>
        <taxon>Bacillati</taxon>
        <taxon>Bacillota</taxon>
        <taxon>Bacilli</taxon>
        <taxon>Bacillales</taxon>
        <taxon>Paenibacillaceae</taxon>
        <taxon>Paenibacillus</taxon>
    </lineage>
</organism>
<accession>A0ABM9CQH0</accession>